<name>A0A1E3KE04_9TREE</name>
<dbReference type="SUPFAM" id="SSF50630">
    <property type="entry name" value="Acid proteases"/>
    <property type="match status" value="1"/>
</dbReference>
<evidence type="ECO:0000313" key="6">
    <source>
        <dbReference type="EMBL" id="ODO11196.1"/>
    </source>
</evidence>
<protein>
    <recommendedName>
        <fullName evidence="5">Peptidase A1 domain-containing protein</fullName>
    </recommendedName>
</protein>
<organism evidence="6 7">
    <name type="scientific">Cryptococcus amylolentus CBS 6273</name>
    <dbReference type="NCBI Taxonomy" id="1296118"/>
    <lineage>
        <taxon>Eukaryota</taxon>
        <taxon>Fungi</taxon>
        <taxon>Dikarya</taxon>
        <taxon>Basidiomycota</taxon>
        <taxon>Agaricomycotina</taxon>
        <taxon>Tremellomycetes</taxon>
        <taxon>Tremellales</taxon>
        <taxon>Cryptococcaceae</taxon>
        <taxon>Cryptococcus</taxon>
    </lineage>
</organism>
<feature type="region of interest" description="Disordered" evidence="3">
    <location>
        <begin position="23"/>
        <end position="49"/>
    </location>
</feature>
<feature type="signal peptide" evidence="4">
    <location>
        <begin position="1"/>
        <end position="17"/>
    </location>
</feature>
<dbReference type="FunFam" id="2.40.70.10:FF:000067">
    <property type="entry name" value="Endopeptidase, putative"/>
    <property type="match status" value="1"/>
</dbReference>
<dbReference type="EMBL" id="MEKH01000002">
    <property type="protein sequence ID" value="ODO11196.1"/>
    <property type="molecule type" value="Genomic_DNA"/>
</dbReference>
<accession>A0A1E3KE04</accession>
<feature type="chain" id="PRO_5009130923" description="Peptidase A1 domain-containing protein" evidence="4">
    <location>
        <begin position="18"/>
        <end position="454"/>
    </location>
</feature>
<dbReference type="FunFam" id="2.40.70.10:FF:000008">
    <property type="entry name" value="Cathepsin D"/>
    <property type="match status" value="1"/>
</dbReference>
<feature type="active site" evidence="2">
    <location>
        <position position="128"/>
    </location>
</feature>
<proteinExistence type="inferred from homology"/>
<dbReference type="GO" id="GO:0006508">
    <property type="term" value="P:proteolysis"/>
    <property type="evidence" value="ECO:0007669"/>
    <property type="project" value="InterPro"/>
</dbReference>
<comment type="caution">
    <text evidence="6">The sequence shown here is derived from an EMBL/GenBank/DDBJ whole genome shotgun (WGS) entry which is preliminary data.</text>
</comment>
<feature type="domain" description="Peptidase A1" evidence="5">
    <location>
        <begin position="110"/>
        <end position="449"/>
    </location>
</feature>
<feature type="active site" evidence="2">
    <location>
        <position position="334"/>
    </location>
</feature>
<dbReference type="AlphaFoldDB" id="A0A1E3KE04"/>
<evidence type="ECO:0000256" key="3">
    <source>
        <dbReference type="SAM" id="MobiDB-lite"/>
    </source>
</evidence>
<gene>
    <name evidence="6" type="ORF">I350_01800</name>
</gene>
<dbReference type="CDD" id="cd05471">
    <property type="entry name" value="pepsin_like"/>
    <property type="match status" value="1"/>
</dbReference>
<evidence type="ECO:0000256" key="1">
    <source>
        <dbReference type="ARBA" id="ARBA00007447"/>
    </source>
</evidence>
<reference evidence="6 7" key="1">
    <citation type="submission" date="2016-06" db="EMBL/GenBank/DDBJ databases">
        <title>Evolution of pathogenesis and genome organization in the Tremellales.</title>
        <authorList>
            <person name="Cuomo C."/>
            <person name="Litvintseva A."/>
            <person name="Heitman J."/>
            <person name="Chen Y."/>
            <person name="Sun S."/>
            <person name="Springer D."/>
            <person name="Dromer F."/>
            <person name="Young S."/>
            <person name="Zeng Q."/>
            <person name="Chapman S."/>
            <person name="Gujja S."/>
            <person name="Saif S."/>
            <person name="Birren B."/>
        </authorList>
    </citation>
    <scope>NUCLEOTIDE SEQUENCE [LARGE SCALE GENOMIC DNA]</scope>
    <source>
        <strain evidence="6 7">CBS 6273</strain>
    </source>
</reference>
<dbReference type="Proteomes" id="UP000095149">
    <property type="component" value="Unassembled WGS sequence"/>
</dbReference>
<sequence length="454" mass="48741">MLFSFPAFFPLLLFVDAHPSGKKVPHNGPATGPHTGPNTPPRTLPLQRLPSREFSPSLSEKQAWLLDQAAVLQHKYAPELDEEWKKYIGINKKRDVGTAQLTNVDYDGWYLGAVNIGTPPQELLLVLDTGSADLWAAGAACGSCGNGERFDPTASSTYQQTDGAFAIAYGSGSVSGNLGTDVVELAGFSLPNISFSIANQASNGLISAPVSGIMGLAFQNVSTSKKATWWETLATSGRWDSPELGVSMARFRGNNSASRVETDGGYITFGGVDRTKFVGELNYVSIDSSARDYWRIPVEHLTVNGNFVNIVSHYSPKHQHLANHPQSQPQAAIDTGTTLIGAPPSAVQAIFAQIPGSQPLDASIAGTGYWQYPCNATVPVVFQFGGEKYEMSNQDMNLGSYTSDSSMCTGAFFEQQMSSSSPIQWIVGASFLKNVYTSFRNDPTAIGFAPLNAQ</sequence>
<dbReference type="InterPro" id="IPR034164">
    <property type="entry name" value="Pepsin-like_dom"/>
</dbReference>
<dbReference type="GO" id="GO:0004190">
    <property type="term" value="F:aspartic-type endopeptidase activity"/>
    <property type="evidence" value="ECO:0007669"/>
    <property type="project" value="InterPro"/>
</dbReference>
<dbReference type="PROSITE" id="PS51767">
    <property type="entry name" value="PEPTIDASE_A1"/>
    <property type="match status" value="1"/>
</dbReference>
<dbReference type="InterPro" id="IPR033121">
    <property type="entry name" value="PEPTIDASE_A1"/>
</dbReference>
<dbReference type="Pfam" id="PF00026">
    <property type="entry name" value="Asp"/>
    <property type="match status" value="1"/>
</dbReference>
<dbReference type="Gene3D" id="2.40.70.10">
    <property type="entry name" value="Acid Proteases"/>
    <property type="match status" value="2"/>
</dbReference>
<evidence type="ECO:0000256" key="4">
    <source>
        <dbReference type="SAM" id="SignalP"/>
    </source>
</evidence>
<evidence type="ECO:0000313" key="7">
    <source>
        <dbReference type="Proteomes" id="UP000095149"/>
    </source>
</evidence>
<dbReference type="PANTHER" id="PTHR47966:SF6">
    <property type="entry name" value="PEPTIDASE A1 DOMAIN-CONTAINING PROTEIN"/>
    <property type="match status" value="1"/>
</dbReference>
<keyword evidence="4" id="KW-0732">Signal</keyword>
<evidence type="ECO:0000256" key="2">
    <source>
        <dbReference type="PIRSR" id="PIRSR601461-1"/>
    </source>
</evidence>
<comment type="similarity">
    <text evidence="1">Belongs to the peptidase A1 family.</text>
</comment>
<evidence type="ECO:0000259" key="5">
    <source>
        <dbReference type="PROSITE" id="PS51767"/>
    </source>
</evidence>
<dbReference type="OrthoDB" id="771136at2759"/>
<dbReference type="InterPro" id="IPR021109">
    <property type="entry name" value="Peptidase_aspartic_dom_sf"/>
</dbReference>
<dbReference type="InterPro" id="IPR001461">
    <property type="entry name" value="Aspartic_peptidase_A1"/>
</dbReference>
<dbReference type="PANTHER" id="PTHR47966">
    <property type="entry name" value="BETA-SITE APP-CLEAVING ENZYME, ISOFORM A-RELATED"/>
    <property type="match status" value="1"/>
</dbReference>
<dbReference type="PRINTS" id="PR00792">
    <property type="entry name" value="PEPSIN"/>
</dbReference>